<keyword evidence="3" id="KW-1185">Reference proteome</keyword>
<reference evidence="2" key="1">
    <citation type="submission" date="2023-08" db="EMBL/GenBank/DDBJ databases">
        <title>A de novo genome assembly of Solanum verrucosum Schlechtendal, a Mexican diploid species geographically isolated from the other diploid A-genome species in potato relatives.</title>
        <authorList>
            <person name="Hosaka K."/>
        </authorList>
    </citation>
    <scope>NUCLEOTIDE SEQUENCE</scope>
    <source>
        <tissue evidence="2">Young leaves</tissue>
    </source>
</reference>
<accession>A0AAF0QXK2</accession>
<dbReference type="EMBL" id="CP133616">
    <property type="protein sequence ID" value="WMV30273.1"/>
    <property type="molecule type" value="Genomic_DNA"/>
</dbReference>
<dbReference type="InterPro" id="IPR026960">
    <property type="entry name" value="RVT-Znf"/>
</dbReference>
<organism evidence="2 3">
    <name type="scientific">Solanum verrucosum</name>
    <dbReference type="NCBI Taxonomy" id="315347"/>
    <lineage>
        <taxon>Eukaryota</taxon>
        <taxon>Viridiplantae</taxon>
        <taxon>Streptophyta</taxon>
        <taxon>Embryophyta</taxon>
        <taxon>Tracheophyta</taxon>
        <taxon>Spermatophyta</taxon>
        <taxon>Magnoliopsida</taxon>
        <taxon>eudicotyledons</taxon>
        <taxon>Gunneridae</taxon>
        <taxon>Pentapetalae</taxon>
        <taxon>asterids</taxon>
        <taxon>lamiids</taxon>
        <taxon>Solanales</taxon>
        <taxon>Solanaceae</taxon>
        <taxon>Solanoideae</taxon>
        <taxon>Solaneae</taxon>
        <taxon>Solanum</taxon>
    </lineage>
</organism>
<feature type="non-terminal residue" evidence="2">
    <location>
        <position position="1"/>
    </location>
</feature>
<sequence length="175" mass="20442">LQTNQPPLSIKSSIDSLPLDLIHYGEDTPIWTLSETGKFYVSSAWKLLRQKRIKYHFESNIWQKEVSYKMPFITCRTIHNRLSTDDKISKFGITIDTNCSCCTIAGMTPTRENVEHLFYSGEFAQTMWQRFAGWLGIKYRSRTLSFLIECWNFKANNCVAVYILNIMPPIVIWEL</sequence>
<name>A0AAF0QXK2_SOLVR</name>
<evidence type="ECO:0000259" key="1">
    <source>
        <dbReference type="Pfam" id="PF13966"/>
    </source>
</evidence>
<proteinExistence type="predicted"/>
<protein>
    <recommendedName>
        <fullName evidence="1">Reverse transcriptase zinc-binding domain-containing protein</fullName>
    </recommendedName>
</protein>
<dbReference type="Pfam" id="PF13966">
    <property type="entry name" value="zf-RVT"/>
    <property type="match status" value="1"/>
</dbReference>
<dbReference type="AlphaFoldDB" id="A0AAF0QXK2"/>
<gene>
    <name evidence="2" type="ORF">MTR67_023658</name>
</gene>
<feature type="domain" description="Reverse transcriptase zinc-binding" evidence="1">
    <location>
        <begin position="39"/>
        <end position="128"/>
    </location>
</feature>
<evidence type="ECO:0000313" key="2">
    <source>
        <dbReference type="EMBL" id="WMV30273.1"/>
    </source>
</evidence>
<evidence type="ECO:0000313" key="3">
    <source>
        <dbReference type="Proteomes" id="UP001234989"/>
    </source>
</evidence>
<dbReference type="Proteomes" id="UP001234989">
    <property type="component" value="Chromosome 5"/>
</dbReference>